<gene>
    <name evidence="1" type="ORF">G3I58_36335</name>
</gene>
<name>A0A7K3RMR7_STRAQ</name>
<reference evidence="1 2" key="1">
    <citation type="submission" date="2020-01" db="EMBL/GenBank/DDBJ databases">
        <title>Insect and environment-associated Actinomycetes.</title>
        <authorList>
            <person name="Currrie C."/>
            <person name="Chevrette M."/>
            <person name="Carlson C."/>
            <person name="Stubbendieck R."/>
            <person name="Wendt-Pienkowski E."/>
        </authorList>
    </citation>
    <scope>NUCLEOTIDE SEQUENCE [LARGE SCALE GENOMIC DNA]</scope>
    <source>
        <strain evidence="1 2">SID7903</strain>
    </source>
</reference>
<protein>
    <submittedName>
        <fullName evidence="1">Uncharacterized protein</fullName>
    </submittedName>
</protein>
<organism evidence="1 2">
    <name type="scientific">Streptomyces anulatus</name>
    <name type="common">Streptomyces chrysomallus</name>
    <dbReference type="NCBI Taxonomy" id="1892"/>
    <lineage>
        <taxon>Bacteria</taxon>
        <taxon>Bacillati</taxon>
        <taxon>Actinomycetota</taxon>
        <taxon>Actinomycetes</taxon>
        <taxon>Kitasatosporales</taxon>
        <taxon>Streptomycetaceae</taxon>
        <taxon>Streptomyces</taxon>
    </lineage>
</organism>
<proteinExistence type="predicted"/>
<accession>A0A7K3RMR7</accession>
<dbReference type="Proteomes" id="UP000470951">
    <property type="component" value="Unassembled WGS sequence"/>
</dbReference>
<evidence type="ECO:0000313" key="2">
    <source>
        <dbReference type="Proteomes" id="UP000470951"/>
    </source>
</evidence>
<dbReference type="RefSeq" id="WP_164219307.1">
    <property type="nucleotide sequence ID" value="NZ_JAAGMS010000400.1"/>
</dbReference>
<sequence>MTTASSSSRIPGCAGARIVAAGKEWDAVRTDRFLGLQAVDRLGAASGPVIVEPAAVYFLVPPGGTTAGDLTQSKGLGAGHYVVLPAADRTRPPGPYWLLPPDRPLATVDDVRRALEAAAALVLLDLDTIRHDIDHALCRRVELPRRSIIDAGTDALTHHLRRLMSYNYGPQNEGSTGVRMRTLCDVAERNLAAPVRPTPQTNHRVAYVYWNTLATLTAAFRDLYLAHRPTEPGQRT</sequence>
<evidence type="ECO:0000313" key="1">
    <source>
        <dbReference type="EMBL" id="NEC03409.1"/>
    </source>
</evidence>
<dbReference type="EMBL" id="JAAGMS010000400">
    <property type="protein sequence ID" value="NEC03409.1"/>
    <property type="molecule type" value="Genomic_DNA"/>
</dbReference>
<dbReference type="AlphaFoldDB" id="A0A7K3RMR7"/>
<comment type="caution">
    <text evidence="1">The sequence shown here is derived from an EMBL/GenBank/DDBJ whole genome shotgun (WGS) entry which is preliminary data.</text>
</comment>